<organism evidence="3 4">
    <name type="scientific">Flavobacterium luteum</name>
    <dbReference type="NCBI Taxonomy" id="2026654"/>
    <lineage>
        <taxon>Bacteria</taxon>
        <taxon>Pseudomonadati</taxon>
        <taxon>Bacteroidota</taxon>
        <taxon>Flavobacteriia</taxon>
        <taxon>Flavobacteriales</taxon>
        <taxon>Flavobacteriaceae</taxon>
        <taxon>Flavobacterium</taxon>
    </lineage>
</organism>
<dbReference type="Pfam" id="PF00582">
    <property type="entry name" value="Usp"/>
    <property type="match status" value="1"/>
</dbReference>
<dbReference type="AlphaFoldDB" id="A0A7J5AJG0"/>
<name>A0A7J5AJG0_9FLAO</name>
<dbReference type="InterPro" id="IPR006016">
    <property type="entry name" value="UspA"/>
</dbReference>
<evidence type="ECO:0000313" key="4">
    <source>
        <dbReference type="Proteomes" id="UP000490922"/>
    </source>
</evidence>
<dbReference type="RefSeq" id="WP_151105917.1">
    <property type="nucleotide sequence ID" value="NZ_WAEM01000001.1"/>
</dbReference>
<dbReference type="SUPFAM" id="SSF52402">
    <property type="entry name" value="Adenine nucleotide alpha hydrolases-like"/>
    <property type="match status" value="2"/>
</dbReference>
<protein>
    <submittedName>
        <fullName evidence="3">Universal stress protein</fullName>
    </submittedName>
</protein>
<sequence length="279" mass="32406">MKRILVTTDFSANSKKGMLFAIQLASQIDCELVFYNVVEIFKPSIWEVIYYNKYEASELKKKQDELELFVHKLYQYSKHKESKYKCVCQVGMNVSNQIIEYAKELNVNYICVSTIGAGKLTQLLGTVASELIAFSPTPLFVIPKNYRSKPIKTIAIESDFKSFNEEFKKVVSLNNALKTKLNVFHYNYEVHLKANKNKINKLIAEHESDAVTFYIRKLNPVLPLRKHLQADIEKMKPSLVVMFTRQNQNWFNRLLLSSISVEMAFYTKIPMLVFKKNTT</sequence>
<accession>A0A7J5AJG0</accession>
<feature type="domain" description="UspA" evidence="2">
    <location>
        <begin position="1"/>
        <end position="143"/>
    </location>
</feature>
<comment type="similarity">
    <text evidence="1">Belongs to the universal stress protein A family.</text>
</comment>
<evidence type="ECO:0000256" key="1">
    <source>
        <dbReference type="ARBA" id="ARBA00008791"/>
    </source>
</evidence>
<dbReference type="Gene3D" id="3.40.50.12370">
    <property type="match status" value="1"/>
</dbReference>
<reference evidence="3 4" key="1">
    <citation type="submission" date="2019-09" db="EMBL/GenBank/DDBJ databases">
        <title>Flavobacterium sp. nov., isolated from glacier ice.</title>
        <authorList>
            <person name="Liu Q."/>
        </authorList>
    </citation>
    <scope>NUCLEOTIDE SEQUENCE [LARGE SCALE GENOMIC DNA]</scope>
    <source>
        <strain evidence="3 4">NBRC 112527</strain>
    </source>
</reference>
<proteinExistence type="inferred from homology"/>
<dbReference type="EMBL" id="WAEM01000001">
    <property type="protein sequence ID" value="KAB1157724.1"/>
    <property type="molecule type" value="Genomic_DNA"/>
</dbReference>
<dbReference type="InterPro" id="IPR006015">
    <property type="entry name" value="Universal_stress_UspA"/>
</dbReference>
<evidence type="ECO:0000313" key="3">
    <source>
        <dbReference type="EMBL" id="KAB1157724.1"/>
    </source>
</evidence>
<dbReference type="Proteomes" id="UP000490922">
    <property type="component" value="Unassembled WGS sequence"/>
</dbReference>
<keyword evidence="4" id="KW-1185">Reference proteome</keyword>
<evidence type="ECO:0000259" key="2">
    <source>
        <dbReference type="Pfam" id="PF00582"/>
    </source>
</evidence>
<dbReference type="OrthoDB" id="9788959at2"/>
<dbReference type="CDD" id="cd00293">
    <property type="entry name" value="USP-like"/>
    <property type="match status" value="1"/>
</dbReference>
<comment type="caution">
    <text evidence="3">The sequence shown here is derived from an EMBL/GenBank/DDBJ whole genome shotgun (WGS) entry which is preliminary data.</text>
</comment>
<dbReference type="PRINTS" id="PR01438">
    <property type="entry name" value="UNVRSLSTRESS"/>
</dbReference>
<gene>
    <name evidence="3" type="ORF">F6464_01170</name>
</gene>